<feature type="transmembrane region" description="Helical" evidence="1">
    <location>
        <begin position="25"/>
        <end position="46"/>
    </location>
</feature>
<name>A0A7G9QJ90_9SPHI</name>
<evidence type="ECO:0000256" key="1">
    <source>
        <dbReference type="SAM" id="Phobius"/>
    </source>
</evidence>
<keyword evidence="1" id="KW-0812">Transmembrane</keyword>
<dbReference type="Proteomes" id="UP000515806">
    <property type="component" value="Chromosome"/>
</dbReference>
<dbReference type="KEGG" id="proe:H9L23_04750"/>
<keyword evidence="1" id="KW-1133">Transmembrane helix</keyword>
<proteinExistence type="predicted"/>
<keyword evidence="1" id="KW-0472">Membrane</keyword>
<feature type="transmembrane region" description="Helical" evidence="1">
    <location>
        <begin position="52"/>
        <end position="74"/>
    </location>
</feature>
<evidence type="ECO:0008006" key="4">
    <source>
        <dbReference type="Google" id="ProtNLM"/>
    </source>
</evidence>
<organism evidence="2 3">
    <name type="scientific">Pedobacter roseus</name>
    <dbReference type="NCBI Taxonomy" id="336820"/>
    <lineage>
        <taxon>Bacteria</taxon>
        <taxon>Pseudomonadati</taxon>
        <taxon>Bacteroidota</taxon>
        <taxon>Sphingobacteriia</taxon>
        <taxon>Sphingobacteriales</taxon>
        <taxon>Sphingobacteriaceae</taxon>
        <taxon>Pedobacter</taxon>
    </lineage>
</organism>
<accession>A0A7G9QJ90</accession>
<evidence type="ECO:0000313" key="2">
    <source>
        <dbReference type="EMBL" id="QNN43415.1"/>
    </source>
</evidence>
<dbReference type="RefSeq" id="WP_187593896.1">
    <property type="nucleotide sequence ID" value="NZ_CP060723.1"/>
</dbReference>
<protein>
    <recommendedName>
        <fullName evidence="4">Redox-active disulfide protein 2</fullName>
    </recommendedName>
</protein>
<sequence>MKKVTPLTELSIDELYKKKQSIKGALIGLGVVMLAAFVILLYLVFTAKTPKVLAAIPISCALALLPAFISLGQITTEIKNRASK</sequence>
<evidence type="ECO:0000313" key="3">
    <source>
        <dbReference type="Proteomes" id="UP000515806"/>
    </source>
</evidence>
<dbReference type="EMBL" id="CP060723">
    <property type="protein sequence ID" value="QNN43415.1"/>
    <property type="molecule type" value="Genomic_DNA"/>
</dbReference>
<reference evidence="2 3" key="1">
    <citation type="submission" date="2020-08" db="EMBL/GenBank/DDBJ databases">
        <title>Genome sequence of Pedobacter roseus KACC 11594T.</title>
        <authorList>
            <person name="Hyun D.-W."/>
            <person name="Bae J.-W."/>
        </authorList>
    </citation>
    <scope>NUCLEOTIDE SEQUENCE [LARGE SCALE GENOMIC DNA]</scope>
    <source>
        <strain evidence="2 3">KACC 11594</strain>
    </source>
</reference>
<keyword evidence="3" id="KW-1185">Reference proteome</keyword>
<dbReference type="AlphaFoldDB" id="A0A7G9QJ90"/>
<gene>
    <name evidence="2" type="ORF">H9L23_04750</name>
</gene>